<protein>
    <submittedName>
        <fullName evidence="2">Cytidine deaminase</fullName>
    </submittedName>
</protein>
<dbReference type="Proteomes" id="UP000095286">
    <property type="component" value="Unplaced"/>
</dbReference>
<dbReference type="WBParaSite" id="RSKR_0000121800.1">
    <property type="protein sequence ID" value="RSKR_0000121800.1"/>
    <property type="gene ID" value="RSKR_0000121800"/>
</dbReference>
<evidence type="ECO:0000313" key="2">
    <source>
        <dbReference type="WBParaSite" id="RSKR_0000121800.1"/>
    </source>
</evidence>
<proteinExistence type="predicted"/>
<accession>A0AC35TK13</accession>
<reference evidence="2" key="1">
    <citation type="submission" date="2016-11" db="UniProtKB">
        <authorList>
            <consortium name="WormBaseParasite"/>
        </authorList>
    </citation>
    <scope>IDENTIFICATION</scope>
    <source>
        <strain evidence="2">KR3021</strain>
    </source>
</reference>
<name>A0AC35TK13_9BILA</name>
<sequence>MTTDAELIKMSEDVMVHSYSPYSKFPVGAALLGKDGRVFVGVNVENASFGGTICAERSAFVSAVTAGCQDFQAIAISTNMSEPAAPCGLCRQFMVEFGNFKVILNSASQKSQQYYELKDLLPRAFSPRSLDDYKEESSKKNGNH</sequence>
<organism evidence="1 2">
    <name type="scientific">Rhabditophanes sp. KR3021</name>
    <dbReference type="NCBI Taxonomy" id="114890"/>
    <lineage>
        <taxon>Eukaryota</taxon>
        <taxon>Metazoa</taxon>
        <taxon>Ecdysozoa</taxon>
        <taxon>Nematoda</taxon>
        <taxon>Chromadorea</taxon>
        <taxon>Rhabditida</taxon>
        <taxon>Tylenchina</taxon>
        <taxon>Panagrolaimomorpha</taxon>
        <taxon>Strongyloidoidea</taxon>
        <taxon>Alloionematidae</taxon>
        <taxon>Rhabditophanes</taxon>
    </lineage>
</organism>
<evidence type="ECO:0000313" key="1">
    <source>
        <dbReference type="Proteomes" id="UP000095286"/>
    </source>
</evidence>